<feature type="binding site" evidence="3">
    <location>
        <position position="100"/>
    </location>
    <ligand>
        <name>Mn(2+)</name>
        <dbReference type="ChEBI" id="CHEBI:29035"/>
        <label>2</label>
    </ligand>
</feature>
<evidence type="ECO:0000259" key="4">
    <source>
        <dbReference type="Pfam" id="PF07687"/>
    </source>
</evidence>
<dbReference type="CDD" id="cd08019">
    <property type="entry name" value="M20_Acy1-like"/>
    <property type="match status" value="1"/>
</dbReference>
<dbReference type="NCBIfam" id="TIGR01891">
    <property type="entry name" value="amidohydrolases"/>
    <property type="match status" value="1"/>
</dbReference>
<dbReference type="Gene3D" id="3.30.70.360">
    <property type="match status" value="1"/>
</dbReference>
<dbReference type="SUPFAM" id="SSF53187">
    <property type="entry name" value="Zn-dependent exopeptidases"/>
    <property type="match status" value="1"/>
</dbReference>
<evidence type="ECO:0000256" key="3">
    <source>
        <dbReference type="PIRSR" id="PIRSR005962-1"/>
    </source>
</evidence>
<evidence type="ECO:0000313" key="6">
    <source>
        <dbReference type="Proteomes" id="UP001198983"/>
    </source>
</evidence>
<dbReference type="PANTHER" id="PTHR11014:SF63">
    <property type="entry name" value="METALLOPEPTIDASE, PUTATIVE (AFU_ORTHOLOGUE AFUA_6G09600)-RELATED"/>
    <property type="match status" value="1"/>
</dbReference>
<proteinExistence type="inferred from homology"/>
<feature type="binding site" evidence="3">
    <location>
        <position position="359"/>
    </location>
    <ligand>
        <name>Mn(2+)</name>
        <dbReference type="ChEBI" id="CHEBI:29035"/>
        <label>2</label>
    </ligand>
</feature>
<dbReference type="Proteomes" id="UP001198983">
    <property type="component" value="Chromosome"/>
</dbReference>
<evidence type="ECO:0000256" key="2">
    <source>
        <dbReference type="ARBA" id="ARBA00022801"/>
    </source>
</evidence>
<comment type="cofactor">
    <cofactor evidence="3">
        <name>Mn(2+)</name>
        <dbReference type="ChEBI" id="CHEBI:29035"/>
    </cofactor>
    <text evidence="3">The Mn(2+) ion enhances activity.</text>
</comment>
<name>A0AAX2ZIS1_9FIRM</name>
<dbReference type="FunFam" id="3.30.70.360:FF:000014">
    <property type="entry name" value="N-acyl-L-amino acid amidohydrolase"/>
    <property type="match status" value="1"/>
</dbReference>
<dbReference type="RefSeq" id="WP_228416211.1">
    <property type="nucleotide sequence ID" value="NZ_CP081135.1"/>
</dbReference>
<dbReference type="AlphaFoldDB" id="A0AAX2ZIS1"/>
<gene>
    <name evidence="5" type="ORF">JW646_00625</name>
</gene>
<dbReference type="Pfam" id="PF01546">
    <property type="entry name" value="Peptidase_M20"/>
    <property type="match status" value="1"/>
</dbReference>
<dbReference type="KEGG" id="tem:JW646_00625"/>
<evidence type="ECO:0000256" key="1">
    <source>
        <dbReference type="ARBA" id="ARBA00006153"/>
    </source>
</evidence>
<feature type="domain" description="Peptidase M20 dimerisation" evidence="4">
    <location>
        <begin position="182"/>
        <end position="279"/>
    </location>
</feature>
<comment type="similarity">
    <text evidence="1">Belongs to the peptidase M20 family.</text>
</comment>
<feature type="binding site" evidence="3">
    <location>
        <position position="136"/>
    </location>
    <ligand>
        <name>Mn(2+)</name>
        <dbReference type="ChEBI" id="CHEBI:29035"/>
        <label>2</label>
    </ligand>
</feature>
<dbReference type="GO" id="GO:0016787">
    <property type="term" value="F:hydrolase activity"/>
    <property type="evidence" value="ECO:0007669"/>
    <property type="project" value="UniProtKB-KW"/>
</dbReference>
<sequence>MTIDELAKVNKDYVINLRREFHENPEASFKEFNTSKRIKEELDKMGIEYVSCASTGVVATIKGNYPGKTVALRADIDALSVQELNNIEYKSLVPGMMHACGHDGHSSMLLGAAKILHALKNELHGTVKLFFQPAEEIGEGAKAMIKDGAMDNVGSVFGIHLWSNIDVGKISVEAGPRMASADWFSINITGKGGHGSAPHECIDALVIASSIVMNLQNIASRQVDPLHPLVLSIGMLNSGSRFNVIAENAYMEGTTRCFNLDLRKKLPNMMENIINNIANGYKAKASLNYNFLLPPTINDTNASAIAQIAADKIVGKDKVIKFEKVTGSEDFSFYLEKAPGALAFVGCRNEEKSACYSHHSGNFDIDEDALEIGTKLYVHYAIDYLNSNI</sequence>
<dbReference type="GO" id="GO:0046872">
    <property type="term" value="F:metal ion binding"/>
    <property type="evidence" value="ECO:0007669"/>
    <property type="project" value="UniProtKB-KW"/>
</dbReference>
<dbReference type="Pfam" id="PF07687">
    <property type="entry name" value="M20_dimer"/>
    <property type="match status" value="1"/>
</dbReference>
<dbReference type="Gene3D" id="3.40.630.10">
    <property type="entry name" value="Zn peptidases"/>
    <property type="match status" value="1"/>
</dbReference>
<dbReference type="SUPFAM" id="SSF55031">
    <property type="entry name" value="Bacterial exopeptidase dimerisation domain"/>
    <property type="match status" value="1"/>
</dbReference>
<dbReference type="PANTHER" id="PTHR11014">
    <property type="entry name" value="PEPTIDASE M20 FAMILY MEMBER"/>
    <property type="match status" value="1"/>
</dbReference>
<organism evidence="5 6">
    <name type="scientific">Terrisporobacter hibernicus</name>
    <dbReference type="NCBI Taxonomy" id="2813371"/>
    <lineage>
        <taxon>Bacteria</taxon>
        <taxon>Bacillati</taxon>
        <taxon>Bacillota</taxon>
        <taxon>Clostridia</taxon>
        <taxon>Peptostreptococcales</taxon>
        <taxon>Peptostreptococcaceae</taxon>
        <taxon>Terrisporobacter</taxon>
    </lineage>
</organism>
<dbReference type="InterPro" id="IPR011650">
    <property type="entry name" value="Peptidase_M20_dimer"/>
</dbReference>
<dbReference type="EMBL" id="CP081135">
    <property type="protein sequence ID" value="UEL47989.1"/>
    <property type="molecule type" value="Genomic_DNA"/>
</dbReference>
<protein>
    <submittedName>
        <fullName evidence="5">Amidohydrolase</fullName>
    </submittedName>
</protein>
<feature type="binding site" evidence="3">
    <location>
        <position position="160"/>
    </location>
    <ligand>
        <name>Mn(2+)</name>
        <dbReference type="ChEBI" id="CHEBI:29035"/>
        <label>2</label>
    </ligand>
</feature>
<evidence type="ECO:0000313" key="5">
    <source>
        <dbReference type="EMBL" id="UEL47989.1"/>
    </source>
</evidence>
<dbReference type="PIRSF" id="PIRSF005962">
    <property type="entry name" value="Pept_M20D_amidohydro"/>
    <property type="match status" value="1"/>
</dbReference>
<keyword evidence="3" id="KW-0479">Metal-binding</keyword>
<dbReference type="InterPro" id="IPR036264">
    <property type="entry name" value="Bact_exopeptidase_dim_dom"/>
</dbReference>
<dbReference type="InterPro" id="IPR002933">
    <property type="entry name" value="Peptidase_M20"/>
</dbReference>
<dbReference type="InterPro" id="IPR017439">
    <property type="entry name" value="Amidohydrolase"/>
</dbReference>
<keyword evidence="3" id="KW-0464">Manganese</keyword>
<keyword evidence="6" id="KW-1185">Reference proteome</keyword>
<accession>A0AAX2ZIS1</accession>
<keyword evidence="2" id="KW-0378">Hydrolase</keyword>
<feature type="binding site" evidence="3">
    <location>
        <position position="102"/>
    </location>
    <ligand>
        <name>Mn(2+)</name>
        <dbReference type="ChEBI" id="CHEBI:29035"/>
        <label>2</label>
    </ligand>
</feature>
<reference evidence="5 6" key="1">
    <citation type="journal article" date="2023" name="Int. J. Syst. Evol. Microbiol.">
        <title>Terrisporobacter hibernicus sp. nov., isolated from bovine faeces in Northern Ireland.</title>
        <authorList>
            <person name="Mitchell M."/>
            <person name="Nguyen S.V."/>
            <person name="Connor M."/>
            <person name="Fairley D.J."/>
            <person name="Donoghue O."/>
            <person name="Marshall H."/>
            <person name="Koolman L."/>
            <person name="McMullan G."/>
            <person name="Schaffer K.E."/>
            <person name="McGrath J.W."/>
            <person name="Fanning S."/>
        </authorList>
    </citation>
    <scope>NUCLEOTIDE SEQUENCE [LARGE SCALE GENOMIC DNA]</scope>
    <source>
        <strain evidence="5 6">MCA3</strain>
    </source>
</reference>